<gene>
    <name evidence="1" type="ORF">S06H3_25198</name>
</gene>
<feature type="non-terminal residue" evidence="1">
    <location>
        <position position="1"/>
    </location>
</feature>
<accession>X1NY70</accession>
<organism evidence="1">
    <name type="scientific">marine sediment metagenome</name>
    <dbReference type="NCBI Taxonomy" id="412755"/>
    <lineage>
        <taxon>unclassified sequences</taxon>
        <taxon>metagenomes</taxon>
        <taxon>ecological metagenomes</taxon>
    </lineage>
</organism>
<comment type="caution">
    <text evidence="1">The sequence shown here is derived from an EMBL/GenBank/DDBJ whole genome shotgun (WGS) entry which is preliminary data.</text>
</comment>
<evidence type="ECO:0000313" key="1">
    <source>
        <dbReference type="EMBL" id="GAI31740.1"/>
    </source>
</evidence>
<feature type="non-terminal residue" evidence="1">
    <location>
        <position position="46"/>
    </location>
</feature>
<reference evidence="1" key="1">
    <citation type="journal article" date="2014" name="Front. Microbiol.">
        <title>High frequency of phylogenetically diverse reductive dehalogenase-homologous genes in deep subseafloor sedimentary metagenomes.</title>
        <authorList>
            <person name="Kawai M."/>
            <person name="Futagami T."/>
            <person name="Toyoda A."/>
            <person name="Takaki Y."/>
            <person name="Nishi S."/>
            <person name="Hori S."/>
            <person name="Arai W."/>
            <person name="Tsubouchi T."/>
            <person name="Morono Y."/>
            <person name="Uchiyama I."/>
            <person name="Ito T."/>
            <person name="Fujiyama A."/>
            <person name="Inagaki F."/>
            <person name="Takami H."/>
        </authorList>
    </citation>
    <scope>NUCLEOTIDE SEQUENCE</scope>
    <source>
        <strain evidence="1">Expedition CK06-06</strain>
    </source>
</reference>
<proteinExistence type="predicted"/>
<sequence length="46" mass="5523">ADLDKIKSSPAFRQPYRRIEDLRQEMDDFERRIGSCIVQKQELARN</sequence>
<dbReference type="EMBL" id="BARV01014428">
    <property type="protein sequence ID" value="GAI31740.1"/>
    <property type="molecule type" value="Genomic_DNA"/>
</dbReference>
<protein>
    <submittedName>
        <fullName evidence="1">Uncharacterized protein</fullName>
    </submittedName>
</protein>
<name>X1NY70_9ZZZZ</name>
<dbReference type="AlphaFoldDB" id="X1NY70"/>